<dbReference type="PANTHER" id="PTHR30448">
    <property type="entry name" value="RNASE ADAPTER PROTEIN RAPZ"/>
    <property type="match status" value="1"/>
</dbReference>
<sequence>MRLIIISGRSGSGKSAALHVLEDAGYVCIDNLPLKLLPALVEEECHTEQTFAVSVDARTRSCDLAQFTYLMDKHKEKTQCTEILYLDARDDVLIKRYSETRRKHPLSSKEVDLKAAILKENDLLAPIQHTADKVVDTSHLSLHQLRDLVKKWAVKHEETGIALQFQSFGFKRGVPADADLMFDVRCLPNPYWVPELRSHSGLDEPVAEFLSSHAHVQEMVDDITFYLNRWLPRFEASNRSYMTVAIGCTGGHHRSVYVSQQLKQRFVEHYDNVQVRHRDLPCSD</sequence>
<evidence type="ECO:0000256" key="4">
    <source>
        <dbReference type="HAMAP-Rule" id="MF_00636"/>
    </source>
</evidence>
<dbReference type="PIRSF" id="PIRSF005052">
    <property type="entry name" value="P-loopkin"/>
    <property type="match status" value="1"/>
</dbReference>
<feature type="binding site" evidence="4">
    <location>
        <begin position="56"/>
        <end position="59"/>
    </location>
    <ligand>
        <name>GTP</name>
        <dbReference type="ChEBI" id="CHEBI:37565"/>
    </ligand>
</feature>
<dbReference type="NCBIfam" id="NF003828">
    <property type="entry name" value="PRK05416.1"/>
    <property type="match status" value="1"/>
</dbReference>
<evidence type="ECO:0000259" key="5">
    <source>
        <dbReference type="Pfam" id="PF03668"/>
    </source>
</evidence>
<keyword evidence="1 4" id="KW-0547">Nucleotide-binding</keyword>
<dbReference type="InterPro" id="IPR053931">
    <property type="entry name" value="RapZ_C"/>
</dbReference>
<evidence type="ECO:0000259" key="6">
    <source>
        <dbReference type="Pfam" id="PF22740"/>
    </source>
</evidence>
<dbReference type="Gene3D" id="3.40.50.300">
    <property type="entry name" value="P-loop containing nucleotide triphosphate hydrolases"/>
    <property type="match status" value="1"/>
</dbReference>
<protein>
    <submittedName>
        <fullName evidence="7">Nucleotide-binding protein</fullName>
    </submittedName>
</protein>
<evidence type="ECO:0000256" key="2">
    <source>
        <dbReference type="ARBA" id="ARBA00022840"/>
    </source>
</evidence>
<dbReference type="InterPro" id="IPR027417">
    <property type="entry name" value="P-loop_NTPase"/>
</dbReference>
<organism evidence="7 8">
    <name type="scientific">Marinibactrum halimedae</name>
    <dbReference type="NCBI Taxonomy" id="1444977"/>
    <lineage>
        <taxon>Bacteria</taxon>
        <taxon>Pseudomonadati</taxon>
        <taxon>Pseudomonadota</taxon>
        <taxon>Gammaproteobacteria</taxon>
        <taxon>Cellvibrionales</taxon>
        <taxon>Cellvibrionaceae</taxon>
        <taxon>Marinibactrum</taxon>
    </lineage>
</organism>
<comment type="caution">
    <text evidence="7">The sequence shown here is derived from an EMBL/GenBank/DDBJ whole genome shotgun (WGS) entry which is preliminary data.</text>
</comment>
<accession>A0AA37T1P8</accession>
<dbReference type="SUPFAM" id="SSF52540">
    <property type="entry name" value="P-loop containing nucleoside triphosphate hydrolases"/>
    <property type="match status" value="1"/>
</dbReference>
<feature type="domain" description="RapZ C-terminal" evidence="6">
    <location>
        <begin position="162"/>
        <end position="280"/>
    </location>
</feature>
<keyword evidence="2 4" id="KW-0067">ATP-binding</keyword>
<dbReference type="RefSeq" id="WP_232592070.1">
    <property type="nucleotide sequence ID" value="NZ_BSPD01000030.1"/>
</dbReference>
<keyword evidence="3 4" id="KW-0342">GTP-binding</keyword>
<dbReference type="AlphaFoldDB" id="A0AA37T1P8"/>
<dbReference type="EMBL" id="BSPD01000030">
    <property type="protein sequence ID" value="GLS25425.1"/>
    <property type="molecule type" value="Genomic_DNA"/>
</dbReference>
<proteinExistence type="inferred from homology"/>
<gene>
    <name evidence="7" type="ORF">GCM10007877_11390</name>
</gene>
<dbReference type="InterPro" id="IPR053930">
    <property type="entry name" value="RapZ-like_N"/>
</dbReference>
<dbReference type="Proteomes" id="UP001156870">
    <property type="component" value="Unassembled WGS sequence"/>
</dbReference>
<evidence type="ECO:0000313" key="7">
    <source>
        <dbReference type="EMBL" id="GLS25425.1"/>
    </source>
</evidence>
<dbReference type="PANTHER" id="PTHR30448:SF0">
    <property type="entry name" value="RNASE ADAPTER PROTEIN RAPZ"/>
    <property type="match status" value="1"/>
</dbReference>
<keyword evidence="8" id="KW-1185">Reference proteome</keyword>
<dbReference type="GO" id="GO:0005525">
    <property type="term" value="F:GTP binding"/>
    <property type="evidence" value="ECO:0007669"/>
    <property type="project" value="UniProtKB-UniRule"/>
</dbReference>
<dbReference type="GO" id="GO:0005524">
    <property type="term" value="F:ATP binding"/>
    <property type="evidence" value="ECO:0007669"/>
    <property type="project" value="UniProtKB-UniRule"/>
</dbReference>
<dbReference type="HAMAP" id="MF_00636">
    <property type="entry name" value="RapZ_like"/>
    <property type="match status" value="1"/>
</dbReference>
<evidence type="ECO:0000313" key="8">
    <source>
        <dbReference type="Proteomes" id="UP001156870"/>
    </source>
</evidence>
<dbReference type="Pfam" id="PF22740">
    <property type="entry name" value="PapZ_C"/>
    <property type="match status" value="1"/>
</dbReference>
<feature type="binding site" evidence="4">
    <location>
        <begin position="8"/>
        <end position="15"/>
    </location>
    <ligand>
        <name>ATP</name>
        <dbReference type="ChEBI" id="CHEBI:30616"/>
    </ligand>
</feature>
<dbReference type="InterPro" id="IPR005337">
    <property type="entry name" value="RapZ-like"/>
</dbReference>
<feature type="domain" description="RapZ-like N-terminal" evidence="5">
    <location>
        <begin position="1"/>
        <end position="151"/>
    </location>
</feature>
<name>A0AA37T1P8_9GAMM</name>
<evidence type="ECO:0000256" key="3">
    <source>
        <dbReference type="ARBA" id="ARBA00023134"/>
    </source>
</evidence>
<evidence type="ECO:0000256" key="1">
    <source>
        <dbReference type="ARBA" id="ARBA00022741"/>
    </source>
</evidence>
<reference evidence="7 8" key="1">
    <citation type="journal article" date="2014" name="Int. J. Syst. Evol. Microbiol.">
        <title>Complete genome sequence of Corynebacterium casei LMG S-19264T (=DSM 44701T), isolated from a smear-ripened cheese.</title>
        <authorList>
            <consortium name="US DOE Joint Genome Institute (JGI-PGF)"/>
            <person name="Walter F."/>
            <person name="Albersmeier A."/>
            <person name="Kalinowski J."/>
            <person name="Ruckert C."/>
        </authorList>
    </citation>
    <scope>NUCLEOTIDE SEQUENCE [LARGE SCALE GENOMIC DNA]</scope>
    <source>
        <strain evidence="7 8">NBRC 110095</strain>
    </source>
</reference>
<dbReference type="Pfam" id="PF03668">
    <property type="entry name" value="RapZ-like_N"/>
    <property type="match status" value="1"/>
</dbReference>